<feature type="compositionally biased region" description="Basic residues" evidence="1">
    <location>
        <begin position="170"/>
        <end position="189"/>
    </location>
</feature>
<organism evidence="2 3">
    <name type="scientific">Ditylenchus destructor</name>
    <dbReference type="NCBI Taxonomy" id="166010"/>
    <lineage>
        <taxon>Eukaryota</taxon>
        <taxon>Metazoa</taxon>
        <taxon>Ecdysozoa</taxon>
        <taxon>Nematoda</taxon>
        <taxon>Chromadorea</taxon>
        <taxon>Rhabditida</taxon>
        <taxon>Tylenchina</taxon>
        <taxon>Tylenchomorpha</taxon>
        <taxon>Sphaerularioidea</taxon>
        <taxon>Anguinidae</taxon>
        <taxon>Anguininae</taxon>
        <taxon>Ditylenchus</taxon>
    </lineage>
</organism>
<sequence>MTVRESRIFRISGHRKPYRGESQCSLVLLRNARNESRYSVSFIRPYSRHDSPAPPDQARRSLPTKPYDSQLPTVFAQITLYLGHKRRIRAANPGDSRQKFKSKQRKSVKVKENPSNEDWDWTALPPSVWNNLLTARNPERYWLSTKSGQVTVSYRITKSLEPALISSAKPKARKHRPRHSRKHPRHSHTKAVLSTIVEDQIQSTTLATTTEIPIVKRTTKRPRSRNPLCYFTALPCAD</sequence>
<feature type="region of interest" description="Disordered" evidence="1">
    <location>
        <begin position="168"/>
        <end position="189"/>
    </location>
</feature>
<protein>
    <submittedName>
        <fullName evidence="2">Uncharacterized protein</fullName>
    </submittedName>
</protein>
<evidence type="ECO:0000313" key="2">
    <source>
        <dbReference type="EMBL" id="KAI1699757.1"/>
    </source>
</evidence>
<comment type="caution">
    <text evidence="2">The sequence shown here is derived from an EMBL/GenBank/DDBJ whole genome shotgun (WGS) entry which is preliminary data.</text>
</comment>
<evidence type="ECO:0000256" key="1">
    <source>
        <dbReference type="SAM" id="MobiDB-lite"/>
    </source>
</evidence>
<feature type="region of interest" description="Disordered" evidence="1">
    <location>
        <begin position="43"/>
        <end position="66"/>
    </location>
</feature>
<name>A0AAD4MM86_9BILA</name>
<feature type="region of interest" description="Disordered" evidence="1">
    <location>
        <begin position="89"/>
        <end position="116"/>
    </location>
</feature>
<gene>
    <name evidence="2" type="ORF">DdX_17141</name>
</gene>
<dbReference type="Proteomes" id="UP001201812">
    <property type="component" value="Unassembled WGS sequence"/>
</dbReference>
<proteinExistence type="predicted"/>
<evidence type="ECO:0000313" key="3">
    <source>
        <dbReference type="Proteomes" id="UP001201812"/>
    </source>
</evidence>
<reference evidence="2" key="1">
    <citation type="submission" date="2022-01" db="EMBL/GenBank/DDBJ databases">
        <title>Genome Sequence Resource for Two Populations of Ditylenchus destructor, the Migratory Endoparasitic Phytonematode.</title>
        <authorList>
            <person name="Zhang H."/>
            <person name="Lin R."/>
            <person name="Xie B."/>
        </authorList>
    </citation>
    <scope>NUCLEOTIDE SEQUENCE</scope>
    <source>
        <strain evidence="2">BazhouSP</strain>
    </source>
</reference>
<keyword evidence="3" id="KW-1185">Reference proteome</keyword>
<feature type="compositionally biased region" description="Basic residues" evidence="1">
    <location>
        <begin position="99"/>
        <end position="108"/>
    </location>
</feature>
<dbReference type="EMBL" id="JAKKPZ010000168">
    <property type="protein sequence ID" value="KAI1699757.1"/>
    <property type="molecule type" value="Genomic_DNA"/>
</dbReference>
<dbReference type="AlphaFoldDB" id="A0AAD4MM86"/>
<accession>A0AAD4MM86</accession>